<dbReference type="PANTHER" id="PTHR43138">
    <property type="entry name" value="ACETYLTRANSFERASE, GNAT FAMILY"/>
    <property type="match status" value="1"/>
</dbReference>
<dbReference type="InterPro" id="IPR016181">
    <property type="entry name" value="Acyl_CoA_acyltransferase"/>
</dbReference>
<evidence type="ECO:0000259" key="1">
    <source>
        <dbReference type="Pfam" id="PF00583"/>
    </source>
</evidence>
<dbReference type="EMBL" id="MU001498">
    <property type="protein sequence ID" value="KAF2446231.1"/>
    <property type="molecule type" value="Genomic_DNA"/>
</dbReference>
<dbReference type="AlphaFoldDB" id="A0A9P4PNW7"/>
<dbReference type="Pfam" id="PF00583">
    <property type="entry name" value="Acetyltransf_1"/>
    <property type="match status" value="1"/>
</dbReference>
<dbReference type="PANTHER" id="PTHR43138:SF1">
    <property type="entry name" value="N-ACETYLTRANSFERASE ACA1"/>
    <property type="match status" value="1"/>
</dbReference>
<dbReference type="OrthoDB" id="10264707at2759"/>
<comment type="caution">
    <text evidence="2">The sequence shown here is derived from an EMBL/GenBank/DDBJ whole genome shotgun (WGS) entry which is preliminary data.</text>
</comment>
<feature type="domain" description="N-acetyltransferase" evidence="1">
    <location>
        <begin position="163"/>
        <end position="226"/>
    </location>
</feature>
<name>A0A9P4PNW7_9PLEO</name>
<proteinExistence type="predicted"/>
<dbReference type="Gene3D" id="3.40.630.30">
    <property type="match status" value="1"/>
</dbReference>
<protein>
    <recommendedName>
        <fullName evidence="1">N-acetyltransferase domain-containing protein</fullName>
    </recommendedName>
</protein>
<organism evidence="2 3">
    <name type="scientific">Karstenula rhodostoma CBS 690.94</name>
    <dbReference type="NCBI Taxonomy" id="1392251"/>
    <lineage>
        <taxon>Eukaryota</taxon>
        <taxon>Fungi</taxon>
        <taxon>Dikarya</taxon>
        <taxon>Ascomycota</taxon>
        <taxon>Pezizomycotina</taxon>
        <taxon>Dothideomycetes</taxon>
        <taxon>Pleosporomycetidae</taxon>
        <taxon>Pleosporales</taxon>
        <taxon>Massarineae</taxon>
        <taxon>Didymosphaeriaceae</taxon>
        <taxon>Karstenula</taxon>
    </lineage>
</organism>
<dbReference type="InterPro" id="IPR000182">
    <property type="entry name" value="GNAT_dom"/>
</dbReference>
<dbReference type="GO" id="GO:0016747">
    <property type="term" value="F:acyltransferase activity, transferring groups other than amino-acyl groups"/>
    <property type="evidence" value="ECO:0007669"/>
    <property type="project" value="InterPro"/>
</dbReference>
<sequence>MTYGKVRGISKPLGDVPARIYPIESNASESRAAILTVPVDFNAGDELDANLVGKLQHDFNEAIDEGRTYPQQDVLDVEAYKTYFMSYDLVLGLILTKAQLDSFQSTSDVPALGVPLTASQLSSVKVGSSKICALSQSSAAASIDLPNQLDTYAFVYYIKPNYPGRSSHLCNGGFMVPSSTRGLGLGRIAARSFCFYGPAAGYRGSVFNLVYANNEASVRLWTKLGFTNVGKIPEAGRLKKVDGDGEEYVDAWVVHGDFRKIGYKDNEEQGGVGVVTTSTS</sequence>
<dbReference type="Proteomes" id="UP000799764">
    <property type="component" value="Unassembled WGS sequence"/>
</dbReference>
<evidence type="ECO:0000313" key="2">
    <source>
        <dbReference type="EMBL" id="KAF2446231.1"/>
    </source>
</evidence>
<keyword evidence="3" id="KW-1185">Reference proteome</keyword>
<reference evidence="2" key="1">
    <citation type="journal article" date="2020" name="Stud. Mycol.">
        <title>101 Dothideomycetes genomes: a test case for predicting lifestyles and emergence of pathogens.</title>
        <authorList>
            <person name="Haridas S."/>
            <person name="Albert R."/>
            <person name="Binder M."/>
            <person name="Bloem J."/>
            <person name="Labutti K."/>
            <person name="Salamov A."/>
            <person name="Andreopoulos B."/>
            <person name="Baker S."/>
            <person name="Barry K."/>
            <person name="Bills G."/>
            <person name="Bluhm B."/>
            <person name="Cannon C."/>
            <person name="Castanera R."/>
            <person name="Culley D."/>
            <person name="Daum C."/>
            <person name="Ezra D."/>
            <person name="Gonzalez J."/>
            <person name="Henrissat B."/>
            <person name="Kuo A."/>
            <person name="Liang C."/>
            <person name="Lipzen A."/>
            <person name="Lutzoni F."/>
            <person name="Magnuson J."/>
            <person name="Mondo S."/>
            <person name="Nolan M."/>
            <person name="Ohm R."/>
            <person name="Pangilinan J."/>
            <person name="Park H.-J."/>
            <person name="Ramirez L."/>
            <person name="Alfaro M."/>
            <person name="Sun H."/>
            <person name="Tritt A."/>
            <person name="Yoshinaga Y."/>
            <person name="Zwiers L.-H."/>
            <person name="Turgeon B."/>
            <person name="Goodwin S."/>
            <person name="Spatafora J."/>
            <person name="Crous P."/>
            <person name="Grigoriev I."/>
        </authorList>
    </citation>
    <scope>NUCLEOTIDE SEQUENCE</scope>
    <source>
        <strain evidence="2">CBS 690.94</strain>
    </source>
</reference>
<gene>
    <name evidence="2" type="ORF">P171DRAFT_519794</name>
</gene>
<evidence type="ECO:0000313" key="3">
    <source>
        <dbReference type="Proteomes" id="UP000799764"/>
    </source>
</evidence>
<dbReference type="SUPFAM" id="SSF55729">
    <property type="entry name" value="Acyl-CoA N-acyltransferases (Nat)"/>
    <property type="match status" value="1"/>
</dbReference>
<accession>A0A9P4PNW7</accession>
<dbReference type="GO" id="GO:0005634">
    <property type="term" value="C:nucleus"/>
    <property type="evidence" value="ECO:0007669"/>
    <property type="project" value="TreeGrafter"/>
</dbReference>
<dbReference type="InterPro" id="IPR052742">
    <property type="entry name" value="Mito_N-acetyltransferase"/>
</dbReference>